<dbReference type="EMBL" id="AAHZFN010000001">
    <property type="protein sequence ID" value="ECB9472094.1"/>
    <property type="molecule type" value="Genomic_DNA"/>
</dbReference>
<accession>A0A5L8BVR9</accession>
<dbReference type="EMBL" id="AAIAJJ010000002">
    <property type="protein sequence ID" value="ECC1556047.1"/>
    <property type="molecule type" value="Genomic_DNA"/>
</dbReference>
<evidence type="ECO:0000313" key="12">
    <source>
        <dbReference type="EMBL" id="EAD5786890.1"/>
    </source>
</evidence>
<dbReference type="EMBL" id="AAMGIV010000005">
    <property type="protein sequence ID" value="EDH0914519.1"/>
    <property type="molecule type" value="Genomic_DNA"/>
</dbReference>
<reference evidence="38 55" key="3">
    <citation type="submission" date="2018-04" db="EMBL/GenBank/DDBJ databases">
        <title>Genome Analysis of a Prevalent Clone of Listeria monocytogenes Sequence Type 87 in China.</title>
        <authorList>
            <person name="Wang Y."/>
        </authorList>
    </citation>
    <scope>NUCLEOTIDE SEQUENCE [LARGE SCALE GENOMIC DNA]</scope>
    <source>
        <strain evidence="38 55">ICDC_LM1523</strain>
    </source>
</reference>
<evidence type="ECO:0000313" key="7">
    <source>
        <dbReference type="EMBL" id="EAC4552930.1"/>
    </source>
</evidence>
<dbReference type="Proteomes" id="UP000478682">
    <property type="component" value="Unassembled WGS sequence"/>
</dbReference>
<evidence type="ECO:0000313" key="62">
    <source>
        <dbReference type="Proteomes" id="UP000548278"/>
    </source>
</evidence>
<evidence type="ECO:0000313" key="11">
    <source>
        <dbReference type="EMBL" id="EAD5774452.1"/>
    </source>
</evidence>
<evidence type="ECO:0000259" key="6">
    <source>
        <dbReference type="Pfam" id="PF05154"/>
    </source>
</evidence>
<dbReference type="Proteomes" id="UP000376505">
    <property type="component" value="Unassembled WGS sequence"/>
</dbReference>
<dbReference type="EMBL" id="AABCVX010000005">
    <property type="protein sequence ID" value="EAG6169839.1"/>
    <property type="molecule type" value="Genomic_DNA"/>
</dbReference>
<dbReference type="Proteomes" id="UP000350032">
    <property type="component" value="Unassembled WGS sequence"/>
</dbReference>
<dbReference type="EMBL" id="AANCRK010000005">
    <property type="protein sequence ID" value="EDN7715588.1"/>
    <property type="molecule type" value="Genomic_DNA"/>
</dbReference>
<dbReference type="EMBL" id="AABBYJ010000005">
    <property type="protein sequence ID" value="EAG4331372.1"/>
    <property type="molecule type" value="Genomic_DNA"/>
</dbReference>
<evidence type="ECO:0000313" key="9">
    <source>
        <dbReference type="EMBL" id="EAC9040180.1"/>
    </source>
</evidence>
<evidence type="ECO:0000313" key="27">
    <source>
        <dbReference type="EMBL" id="ECB9512570.1"/>
    </source>
</evidence>
<reference evidence="34" key="7">
    <citation type="submission" date="2020-01" db="EMBL/GenBank/DDBJ databases">
        <authorList>
            <consortium name="NCBI Pathogen Detection Project"/>
        </authorList>
    </citation>
    <scope>NUCLEOTIDE SEQUENCE</scope>
    <source>
        <strain evidence="35">CFIAFB20100120</strain>
        <strain evidence="34">CFIAFB20130012</strain>
        <strain evidence="37">CFIAFB20170037</strain>
        <strain evidence="36">CFIAFB20170045</strain>
    </source>
</reference>
<dbReference type="Proteomes" id="UP000841146">
    <property type="component" value="Unassembled WGS sequence"/>
</dbReference>
<dbReference type="EMBL" id="AACKIA010000005">
    <property type="protein sequence ID" value="EAK9658911.1"/>
    <property type="molecule type" value="Genomic_DNA"/>
</dbReference>
<evidence type="ECO:0000313" key="23">
    <source>
        <dbReference type="EMBL" id="EAK9317684.1"/>
    </source>
</evidence>
<dbReference type="EMBL" id="AACKJZ010000005">
    <property type="protein sequence ID" value="EAK9776839.1"/>
    <property type="molecule type" value="Genomic_DNA"/>
</dbReference>
<protein>
    <submittedName>
        <fullName evidence="30">NINE protein</fullName>
    </submittedName>
    <submittedName>
        <fullName evidence="24">TM2 domain-containing protein</fullName>
    </submittedName>
</protein>
<feature type="transmembrane region" description="Helical" evidence="5">
    <location>
        <begin position="89"/>
        <end position="107"/>
    </location>
</feature>
<evidence type="ECO:0000313" key="21">
    <source>
        <dbReference type="EMBL" id="EAG6990849.1"/>
    </source>
</evidence>
<dbReference type="EMBL" id="AAAIKW010000007">
    <property type="protein sequence ID" value="EAC4552930.1"/>
    <property type="molecule type" value="Genomic_DNA"/>
</dbReference>
<evidence type="ECO:0000313" key="37">
    <source>
        <dbReference type="EMBL" id="HAC0275182.1"/>
    </source>
</evidence>
<evidence type="ECO:0000313" key="19">
    <source>
        <dbReference type="EMBL" id="EAG4331372.1"/>
    </source>
</evidence>
<evidence type="ECO:0000313" key="61">
    <source>
        <dbReference type="Proteomes" id="UP000540117"/>
    </source>
</evidence>
<dbReference type="Pfam" id="PF05154">
    <property type="entry name" value="TM2"/>
    <property type="match status" value="1"/>
</dbReference>
<dbReference type="Proteomes" id="UP000336166">
    <property type="component" value="Unassembled WGS sequence"/>
</dbReference>
<keyword evidence="3 5" id="KW-1133">Transmembrane helix</keyword>
<dbReference type="EMBL" id="AACKDQ010000026">
    <property type="protein sequence ID" value="EAK9317684.1"/>
    <property type="molecule type" value="Genomic_DNA"/>
</dbReference>
<name>A0A5L8BVR9_LISMN</name>
<evidence type="ECO:0000313" key="44">
    <source>
        <dbReference type="Proteomes" id="UP000344343"/>
    </source>
</evidence>
<dbReference type="GO" id="GO:0016020">
    <property type="term" value="C:membrane"/>
    <property type="evidence" value="ECO:0007669"/>
    <property type="project" value="UniProtKB-SubCell"/>
</dbReference>
<dbReference type="Proteomes" id="UP000566721">
    <property type="component" value="Unassembled WGS sequence"/>
</dbReference>
<dbReference type="EMBL" id="AACJYH010000002">
    <property type="protein sequence ID" value="EAK8896729.1"/>
    <property type="molecule type" value="Genomic_DNA"/>
</dbReference>
<dbReference type="Proteomes" id="UP000364988">
    <property type="component" value="Unassembled WGS sequence"/>
</dbReference>
<dbReference type="Proteomes" id="UP000389283">
    <property type="component" value="Unassembled WGS sequence"/>
</dbReference>
<evidence type="ECO:0000313" key="51">
    <source>
        <dbReference type="Proteomes" id="UP000398321"/>
    </source>
</evidence>
<dbReference type="EMBL" id="AABDGJ010000006">
    <property type="protein sequence ID" value="EAG6990849.1"/>
    <property type="molecule type" value="Genomic_DNA"/>
</dbReference>
<dbReference type="Proteomes" id="UP000852906">
    <property type="component" value="Unassembled WGS sequence"/>
</dbReference>
<evidence type="ECO:0000256" key="4">
    <source>
        <dbReference type="ARBA" id="ARBA00023136"/>
    </source>
</evidence>
<evidence type="ECO:0000313" key="64">
    <source>
        <dbReference type="Proteomes" id="UP000566721"/>
    </source>
</evidence>
<evidence type="ECO:0000313" key="35">
    <source>
        <dbReference type="EMBL" id="HAB8555916.1"/>
    </source>
</evidence>
<dbReference type="Proteomes" id="UP000337746">
    <property type="component" value="Unassembled WGS sequence"/>
</dbReference>
<dbReference type="EMBL" id="AAHZFY010000003">
    <property type="protein sequence ID" value="ECB9512570.1"/>
    <property type="molecule type" value="Genomic_DNA"/>
</dbReference>
<evidence type="ECO:0000313" key="30">
    <source>
        <dbReference type="EMBL" id="EDH0914519.1"/>
    </source>
</evidence>
<dbReference type="InterPro" id="IPR007829">
    <property type="entry name" value="TM2"/>
</dbReference>
<dbReference type="Proteomes" id="UP000540117">
    <property type="component" value="Unassembled WGS sequence"/>
</dbReference>
<dbReference type="Proteomes" id="UP000548278">
    <property type="component" value="Unassembled WGS sequence"/>
</dbReference>
<dbReference type="Proteomes" id="UP000410967">
    <property type="component" value="Unassembled WGS sequence"/>
</dbReference>
<dbReference type="EMBL" id="AABBAW010000005">
    <property type="protein sequence ID" value="EAG2515458.1"/>
    <property type="molecule type" value="Genomic_DNA"/>
</dbReference>
<sequence length="173" mass="19600">MSKKVVGLGDLYDLGFQPLDDKERWKMEESFKRQIGMEVSSDEKFVVISDTGNKYAKLKPIEKNGLTYEEHKYVQETLHTEDLKSKSTAVLLSLFFGGLGIGHFYTGNWIYGLIILIGSVSLFFLLGFLWIPILLVLTFIDCFVVASEVASANEKKKRQLISQIKLQKLANKA</sequence>
<dbReference type="Proteomes" id="UP000460224">
    <property type="component" value="Unassembled WGS sequence"/>
</dbReference>
<evidence type="ECO:0000313" key="68">
    <source>
        <dbReference type="Proteomes" id="UP000852906"/>
    </source>
</evidence>
<evidence type="ECO:0000313" key="42">
    <source>
        <dbReference type="Proteomes" id="UP000337746"/>
    </source>
</evidence>
<dbReference type="Proteomes" id="UP000345329">
    <property type="component" value="Unassembled WGS sequence"/>
</dbReference>
<evidence type="ECO:0000313" key="24">
    <source>
        <dbReference type="EMBL" id="EAK9658911.1"/>
    </source>
</evidence>
<reference evidence="24" key="6">
    <citation type="submission" date="2019-05" db="EMBL/GenBank/DDBJ databases">
        <authorList>
            <consortium name="GenomeTrakr: Next Generation Sequencing Network for Food Pathogen Tracability"/>
        </authorList>
    </citation>
    <scope>NUCLEOTIDE SEQUENCE</scope>
    <source>
        <strain evidence="18 63">10B02965A-1</strain>
        <strain evidence="31 54">CFSAN102901</strain>
        <strain evidence="16">FDA00011243</strain>
        <strain evidence="8 40">FDA00013332</strain>
        <strain evidence="12 44">FDA00013853</strain>
        <strain evidence="26 53">FDA00014336</strain>
        <strain evidence="28 50">FDA00014370</strain>
        <strain evidence="27 51">FDA00014392</strain>
        <strain evidence="30">FDA00014739</strain>
        <strain evidence="33">FDA00015054</strain>
        <strain evidence="19 61">FDA1005580-S054-001</strain>
        <strain evidence="58">FDA1090798-S029-001</strain>
        <strain evidence="59">FDA956581-098-004</strain>
        <strain evidence="17 60">FDA960927-006-004</strain>
        <strain evidence="20 64">FLAG-38921</strain>
        <strain evidence="15 42">FLAG-54356</strain>
        <strain evidence="11 49">FSIS31901579</strain>
        <strain evidence="24">MOD1-LS1162</strain>
        <strain evidence="32 56">OSF101448</strain>
        <strain evidence="10 45">VA-WGS-00405</strain>
    </source>
</reference>
<dbReference type="Proteomes" id="UP000844415">
    <property type="component" value="Unassembled WGS sequence"/>
</dbReference>
<dbReference type="Proteomes" id="UP000331186">
    <property type="component" value="Unassembled WGS sequence"/>
</dbReference>
<evidence type="ECO:0000313" key="10">
    <source>
        <dbReference type="EMBL" id="EAD3793219.1"/>
    </source>
</evidence>
<evidence type="ECO:0000313" key="18">
    <source>
        <dbReference type="EMBL" id="EAG2997105.1"/>
    </source>
</evidence>
<dbReference type="EMBL" id="AAANYR010000005">
    <property type="protein sequence ID" value="EAD5786890.1"/>
    <property type="molecule type" value="Genomic_DNA"/>
</dbReference>
<dbReference type="Proteomes" id="UP000525850">
    <property type="component" value="Unassembled WGS sequence"/>
</dbReference>
<evidence type="ECO:0000313" key="63">
    <source>
        <dbReference type="Proteomes" id="UP000549379"/>
    </source>
</evidence>
<comment type="subcellular location">
    <subcellularLocation>
        <location evidence="1">Membrane</location>
        <topology evidence="1">Multi-pass membrane protein</topology>
    </subcellularLocation>
</comment>
<dbReference type="EMBL" id="AALEDS010000004">
    <property type="protein sequence ID" value="ECY6543999.1"/>
    <property type="molecule type" value="Genomic_DNA"/>
</dbReference>
<dbReference type="EMBL" id="AABAWE010000005">
    <property type="protein sequence ID" value="EAG2087780.1"/>
    <property type="molecule type" value="Genomic_DNA"/>
</dbReference>
<evidence type="ECO:0000313" key="20">
    <source>
        <dbReference type="EMBL" id="EAG6169839.1"/>
    </source>
</evidence>
<dbReference type="EMBL" id="AABBHO010000018">
    <property type="protein sequence ID" value="EAG2997105.1"/>
    <property type="molecule type" value="Genomic_DNA"/>
</dbReference>
<dbReference type="Proteomes" id="UP000481141">
    <property type="component" value="Unassembled WGS sequence"/>
</dbReference>
<dbReference type="Proteomes" id="UP000339309">
    <property type="component" value="Unassembled WGS sequence"/>
</dbReference>
<dbReference type="Proteomes" id="UP000344343">
    <property type="component" value="Unassembled WGS sequence"/>
</dbReference>
<dbReference type="RefSeq" id="WP_003728101.1">
    <property type="nucleotide sequence ID" value="NC_021824.1"/>
</dbReference>
<evidence type="ECO:0000313" key="50">
    <source>
        <dbReference type="Proteomes" id="UP000389283"/>
    </source>
</evidence>
<dbReference type="EMBL" id="QDAY01000001">
    <property type="protein sequence ID" value="KAA9453083.1"/>
    <property type="molecule type" value="Genomic_DNA"/>
</dbReference>
<dbReference type="EMBL" id="AAANYN010000012">
    <property type="protein sequence ID" value="EAD5774452.1"/>
    <property type="molecule type" value="Genomic_DNA"/>
</dbReference>
<evidence type="ECO:0000313" key="36">
    <source>
        <dbReference type="EMBL" id="HAC0012107.1"/>
    </source>
</evidence>
<evidence type="ECO:0000313" key="48">
    <source>
        <dbReference type="Proteomes" id="UP000364988"/>
    </source>
</evidence>
<evidence type="ECO:0000313" key="38">
    <source>
        <dbReference type="EMBL" id="KAA9453083.1"/>
    </source>
</evidence>
<evidence type="ECO:0000313" key="8">
    <source>
        <dbReference type="EMBL" id="EAC6548313.1"/>
    </source>
</evidence>
<dbReference type="EMBL" id="AABAYG010000005">
    <property type="protein sequence ID" value="EAG2246123.1"/>
    <property type="molecule type" value="Genomic_DNA"/>
</dbReference>
<evidence type="ECO:0000313" key="31">
    <source>
        <dbReference type="EMBL" id="EDN7715588.1"/>
    </source>
</evidence>
<reference evidence="39 68" key="1">
    <citation type="submission" date="2016-09" db="EMBL/GenBank/DDBJ databases">
        <title>100K Listeria isolates.</title>
        <authorList>
            <person name="Chen P."/>
            <person name="Weimer B.C."/>
            <person name="Kong N."/>
            <person name="Huang B."/>
        </authorList>
    </citation>
    <scope>NUCLEOTIDE SEQUENCE [LARGE SCALE GENOMIC DNA]</scope>
    <source>
        <strain evidence="39 68">BCW_2383</strain>
    </source>
</reference>
<evidence type="ECO:0000313" key="28">
    <source>
        <dbReference type="EMBL" id="ECC1556047.1"/>
    </source>
</evidence>
<evidence type="ECO:0000313" key="55">
    <source>
        <dbReference type="Proteomes" id="UP000460224"/>
    </source>
</evidence>
<evidence type="ECO:0000313" key="67">
    <source>
        <dbReference type="Proteomes" id="UP000844415"/>
    </source>
</evidence>
<evidence type="ECO:0000313" key="43">
    <source>
        <dbReference type="Proteomes" id="UP000339309"/>
    </source>
</evidence>
<evidence type="ECO:0000313" key="65">
    <source>
        <dbReference type="Proteomes" id="UP000840197"/>
    </source>
</evidence>
<dbReference type="Proteomes" id="UP000398321">
    <property type="component" value="Unassembled WGS sequence"/>
</dbReference>
<evidence type="ECO:0000313" key="59">
    <source>
        <dbReference type="Proteomes" id="UP000481141"/>
    </source>
</evidence>
<evidence type="ECO:0000313" key="49">
    <source>
        <dbReference type="Proteomes" id="UP000376505"/>
    </source>
</evidence>
<dbReference type="Proteomes" id="UP000467347">
    <property type="component" value="Unassembled WGS sequence"/>
</dbReference>
<dbReference type="EMBL" id="AAAMZD010000005">
    <property type="protein sequence ID" value="EAD3793219.1"/>
    <property type="molecule type" value="Genomic_DNA"/>
</dbReference>
<evidence type="ECO:0000313" key="46">
    <source>
        <dbReference type="Proteomes" id="UP000350032"/>
    </source>
</evidence>
<evidence type="ECO:0000313" key="52">
    <source>
        <dbReference type="Proteomes" id="UP000410967"/>
    </source>
</evidence>
<evidence type="ECO:0000313" key="60">
    <source>
        <dbReference type="Proteomes" id="UP000525850"/>
    </source>
</evidence>
<comment type="caution">
    <text evidence="24">The sequence shown here is derived from an EMBL/GenBank/DDBJ whole genome shotgun (WGS) entry which is preliminary data.</text>
</comment>
<evidence type="ECO:0000313" key="33">
    <source>
        <dbReference type="EMBL" id="EDP8513862.1"/>
    </source>
</evidence>
<evidence type="ECO:0000313" key="22">
    <source>
        <dbReference type="EMBL" id="EAK8896729.1"/>
    </source>
</evidence>
<evidence type="ECO:0000313" key="47">
    <source>
        <dbReference type="Proteomes" id="UP000354255"/>
    </source>
</evidence>
<evidence type="ECO:0000313" key="58">
    <source>
        <dbReference type="Proteomes" id="UP000478704"/>
    </source>
</evidence>
<evidence type="ECO:0000313" key="56">
    <source>
        <dbReference type="Proteomes" id="UP000467347"/>
    </source>
</evidence>
<proteinExistence type="predicted"/>
<dbReference type="Proteomes" id="UP000840197">
    <property type="component" value="Unassembled WGS sequence"/>
</dbReference>
<evidence type="ECO:0000313" key="34">
    <source>
        <dbReference type="EMBL" id="HAB8398432.1"/>
    </source>
</evidence>
<evidence type="ECO:0000313" key="66">
    <source>
        <dbReference type="Proteomes" id="UP000841146"/>
    </source>
</evidence>
<evidence type="ECO:0000256" key="5">
    <source>
        <dbReference type="SAM" id="Phobius"/>
    </source>
</evidence>
<dbReference type="Proteomes" id="UP000455569">
    <property type="component" value="Unassembled WGS sequence"/>
</dbReference>
<evidence type="ECO:0000313" key="54">
    <source>
        <dbReference type="Proteomes" id="UP000455569"/>
    </source>
</evidence>
<dbReference type="EMBL" id="AAAREG010000008">
    <property type="protein sequence ID" value="EAE2354894.1"/>
    <property type="molecule type" value="Genomic_DNA"/>
</dbReference>
<feature type="domain" description="TM2" evidence="6">
    <location>
        <begin position="84"/>
        <end position="130"/>
    </location>
</feature>
<dbReference type="Proteomes" id="UP000549379">
    <property type="component" value="Unassembled WGS sequence"/>
</dbReference>
<dbReference type="EMBL" id="MJTJ01000020">
    <property type="protein sequence ID" value="OET48356.1"/>
    <property type="molecule type" value="Genomic_DNA"/>
</dbReference>
<reference evidence="25" key="5">
    <citation type="submission" date="2019-05" db="EMBL/GenBank/DDBJ databases">
        <authorList>
            <consortium name="GenomeTrakr network: Whole genome sequencing for foodborne pathogen traceback"/>
        </authorList>
    </citation>
    <scope>NUCLEOTIDE SEQUENCE</scope>
    <source>
        <strain evidence="21 62">CFSAN004300</strain>
        <strain evidence="25">FLAG-50212</strain>
        <strain evidence="29 48">FLAG-55987</strain>
        <strain evidence="23 52">PHLUSALM00088</strain>
    </source>
</reference>
<evidence type="ECO:0000256" key="2">
    <source>
        <dbReference type="ARBA" id="ARBA00022692"/>
    </source>
</evidence>
<dbReference type="Proteomes" id="UP000478704">
    <property type="component" value="Unassembled WGS sequence"/>
</dbReference>
<feature type="transmembrane region" description="Helical" evidence="5">
    <location>
        <begin position="113"/>
        <end position="146"/>
    </location>
</feature>
<evidence type="ECO:0000313" key="45">
    <source>
        <dbReference type="Proteomes" id="UP000345329"/>
    </source>
</evidence>
<evidence type="ECO:0000313" key="32">
    <source>
        <dbReference type="EMBL" id="EDN9837431.1"/>
    </source>
</evidence>
<dbReference type="EMBL" id="DAAIJL010000001">
    <property type="protein sequence ID" value="HAB8555916.1"/>
    <property type="molecule type" value="Genomic_DNA"/>
</dbReference>
<keyword evidence="4 5" id="KW-0472">Membrane</keyword>
<dbReference type="EMBL" id="AAAJKI010000016">
    <property type="protein sequence ID" value="EAC6548313.1"/>
    <property type="molecule type" value="Genomic_DNA"/>
</dbReference>
<evidence type="ECO:0000313" key="14">
    <source>
        <dbReference type="EMBL" id="EAG1894152.1"/>
    </source>
</evidence>
<dbReference type="EMBL" id="AANDSR010000008">
    <property type="protein sequence ID" value="EDN9837431.1"/>
    <property type="molecule type" value="Genomic_DNA"/>
</dbReference>
<evidence type="ECO:0000313" key="17">
    <source>
        <dbReference type="EMBL" id="EAG2515458.1"/>
    </source>
</evidence>
<evidence type="ECO:0000313" key="13">
    <source>
        <dbReference type="EMBL" id="EAE2354894.1"/>
    </source>
</evidence>
<dbReference type="EMBL" id="DAAIHR010000007">
    <property type="protein sequence ID" value="HAB8398432.1"/>
    <property type="molecule type" value="Genomic_DNA"/>
</dbReference>
<evidence type="ECO:0000313" key="15">
    <source>
        <dbReference type="EMBL" id="EAG2087780.1"/>
    </source>
</evidence>
<evidence type="ECO:0000256" key="3">
    <source>
        <dbReference type="ARBA" id="ARBA00022989"/>
    </source>
</evidence>
<organism evidence="24">
    <name type="scientific">Listeria monocytogenes</name>
    <dbReference type="NCBI Taxonomy" id="1639"/>
    <lineage>
        <taxon>Bacteria</taxon>
        <taxon>Bacillati</taxon>
        <taxon>Bacillota</taxon>
        <taxon>Bacilli</taxon>
        <taxon>Bacillales</taxon>
        <taxon>Listeriaceae</taxon>
        <taxon>Listeria</taxon>
    </lineage>
</organism>
<evidence type="ECO:0000313" key="57">
    <source>
        <dbReference type="Proteomes" id="UP000478682"/>
    </source>
</evidence>
<reference evidence="65 66" key="2">
    <citation type="journal article" date="2018" name="Genome Biol.">
        <title>SKESA: strategic k-mer extension for scrupulous assemblies.</title>
        <authorList>
            <person name="Souvorov A."/>
            <person name="Agarwala R."/>
            <person name="Lipman D.J."/>
        </authorList>
    </citation>
    <scope>NUCLEOTIDE SEQUENCE [LARGE SCALE GENOMIC DNA]</scope>
    <source>
        <strain evidence="35 67">CFIAFB20100120</strain>
        <strain evidence="34 65">CFIAFB20130012</strain>
        <strain evidence="37">CFIAFB20170037</strain>
        <strain evidence="36 66">CFIAFB20170045</strain>
    </source>
</reference>
<evidence type="ECO:0000313" key="40">
    <source>
        <dbReference type="Proteomes" id="UP000331186"/>
    </source>
</evidence>
<dbReference type="EMBL" id="DAAJFY010000004">
    <property type="protein sequence ID" value="HAC0275182.1"/>
    <property type="molecule type" value="Genomic_DNA"/>
</dbReference>
<dbReference type="EMBL" id="DAAJCS010000002">
    <property type="protein sequence ID" value="HAC0012107.1"/>
    <property type="molecule type" value="Genomic_DNA"/>
</dbReference>
<keyword evidence="2 5" id="KW-0812">Transmembrane</keyword>
<evidence type="ECO:0000313" key="25">
    <source>
        <dbReference type="EMBL" id="EAK9776839.1"/>
    </source>
</evidence>
<dbReference type="EMBL" id="AANPAU010000004">
    <property type="protein sequence ID" value="EDP8513862.1"/>
    <property type="molecule type" value="Genomic_DNA"/>
</dbReference>
<dbReference type="Proteomes" id="UP000842809">
    <property type="component" value="Unassembled WGS sequence"/>
</dbReference>
<evidence type="ECO:0000313" key="29">
    <source>
        <dbReference type="EMBL" id="ECY6543999.1"/>
    </source>
</evidence>
<dbReference type="EMBL" id="AAAKQF010000004">
    <property type="protein sequence ID" value="EAC9040180.1"/>
    <property type="molecule type" value="Genomic_DNA"/>
</dbReference>
<evidence type="ECO:0000313" key="26">
    <source>
        <dbReference type="EMBL" id="ECB9472094.1"/>
    </source>
</evidence>
<dbReference type="AlphaFoldDB" id="A0A5L8BVR9"/>
<evidence type="ECO:0000256" key="1">
    <source>
        <dbReference type="ARBA" id="ARBA00004141"/>
    </source>
</evidence>
<evidence type="ECO:0000313" key="53">
    <source>
        <dbReference type="Proteomes" id="UP000423131"/>
    </source>
</evidence>
<evidence type="ECO:0000313" key="39">
    <source>
        <dbReference type="EMBL" id="OET48356.1"/>
    </source>
</evidence>
<dbReference type="EMBL" id="AABATR010000005">
    <property type="protein sequence ID" value="EAG1894152.1"/>
    <property type="molecule type" value="Genomic_DNA"/>
</dbReference>
<evidence type="ECO:0000313" key="16">
    <source>
        <dbReference type="EMBL" id="EAG2246123.1"/>
    </source>
</evidence>
<gene>
    <name evidence="21" type="ORF">AB917_09620</name>
    <name evidence="7" type="ORF">ABZ57_10565</name>
    <name evidence="39" type="ORF">AJL21_14495</name>
    <name evidence="17" type="ORF">B1N52_09825</name>
    <name evidence="16" type="ORF">B1S26_11980</name>
    <name evidence="18" type="ORF">B5K54_07370</name>
    <name evidence="14" type="ORF">BB997_11080</name>
    <name evidence="15" type="ORF">BCZ21_10950</name>
    <name evidence="24" type="ORF">BW786_10680</name>
    <name evidence="19" type="ORF">CAV64_09000</name>
    <name evidence="22" type="ORF">D7104_03330</name>
    <name evidence="38" type="ORF">DCK61_01125</name>
    <name evidence="20" type="ORF">DCT16_10700</name>
    <name evidence="8" type="ORF">DU018_08050</name>
    <name evidence="12" type="ORF">EX365_10010</name>
    <name evidence="11" type="ORF">EXZ73_09145</name>
    <name evidence="29" type="ORF">F6436_06620</name>
    <name evidence="23" type="ORF">FA835_11265</name>
    <name evidence="25" type="ORF">FDQ00_07940</name>
    <name evidence="27" type="ORF">FLQ97_02360</name>
    <name evidence="26" type="ORF">FLR03_00190</name>
    <name evidence="28" type="ORF">FNX40_04405</name>
    <name evidence="33" type="ORF">G3O21_001281</name>
    <name evidence="30" type="ORF">GCV82_05145</name>
    <name evidence="32" type="ORF">GJW51_12245</name>
    <name evidence="31" type="ORF">GQG13_10740</name>
    <name evidence="34" type="ORF">GYR60_07855</name>
    <name evidence="35" type="ORF">GYS09_01265</name>
    <name evidence="36" type="ORF">GYX23_03740</name>
    <name evidence="37" type="ORF">GYY14_07365</name>
    <name evidence="9" type="ORF">KV70_08165</name>
    <name evidence="10" type="ORF">UI29_10700</name>
    <name evidence="13" type="ORF">Y261_11100</name>
</gene>
<dbReference type="Proteomes" id="UP000354255">
    <property type="component" value="Unassembled WGS sequence"/>
</dbReference>
<dbReference type="Proteomes" id="UP000423131">
    <property type="component" value="Unassembled WGS sequence"/>
</dbReference>
<reference evidence="41 43" key="4">
    <citation type="submission" date="2018-06" db="EMBL/GenBank/DDBJ databases">
        <authorList>
            <consortium name="PulseNet: The National Subtyping Network for Foodborne Disease Surveillance"/>
            <person name="Tarr C.L."/>
            <person name="Trees E."/>
            <person name="Katz L.S."/>
            <person name="Carleton-Romer H.A."/>
            <person name="Stroika S."/>
            <person name="Kucerova Z."/>
            <person name="Roache K.F."/>
            <person name="Sabol A.L."/>
            <person name="Besser J."/>
            <person name="Gerner-Smidt P."/>
        </authorList>
    </citation>
    <scope>NUCLEOTIDE SEQUENCE [LARGE SCALE GENOMIC DNA]</scope>
    <source>
        <strain evidence="7 43">2015L-6227</strain>
        <strain evidence="13 41">PNUSAL000134</strain>
        <strain evidence="9 47">PNUSAL000910</strain>
        <strain evidence="14 57">PNUSAL002298</strain>
        <strain evidence="22 46">PNUSAL004402</strain>
    </source>
</reference>
<evidence type="ECO:0000313" key="41">
    <source>
        <dbReference type="Proteomes" id="UP000336166"/>
    </source>
</evidence>